<organism evidence="2 3">
    <name type="scientific">Ruminobacter amylophilus</name>
    <dbReference type="NCBI Taxonomy" id="867"/>
    <lineage>
        <taxon>Bacteria</taxon>
        <taxon>Pseudomonadati</taxon>
        <taxon>Pseudomonadota</taxon>
        <taxon>Gammaproteobacteria</taxon>
        <taxon>Aeromonadales</taxon>
        <taxon>Succinivibrionaceae</taxon>
        <taxon>Ruminobacter</taxon>
    </lineage>
</organism>
<keyword evidence="3" id="KW-1185">Reference proteome</keyword>
<dbReference type="Proteomes" id="UP000243745">
    <property type="component" value="Unassembled WGS sequence"/>
</dbReference>
<evidence type="ECO:0000313" key="3">
    <source>
        <dbReference type="Proteomes" id="UP000243745"/>
    </source>
</evidence>
<evidence type="ECO:0000313" key="2">
    <source>
        <dbReference type="EMBL" id="SFP01787.1"/>
    </source>
</evidence>
<accession>A0A662ZFC9</accession>
<dbReference type="AlphaFoldDB" id="A0A662ZFC9"/>
<feature type="transmembrane region" description="Helical" evidence="1">
    <location>
        <begin position="135"/>
        <end position="156"/>
    </location>
</feature>
<keyword evidence="1" id="KW-1133">Transmembrane helix</keyword>
<name>A0A662ZFC9_9GAMM</name>
<feature type="transmembrane region" description="Helical" evidence="1">
    <location>
        <begin position="77"/>
        <end position="105"/>
    </location>
</feature>
<proteinExistence type="predicted"/>
<feature type="transmembrane region" description="Helical" evidence="1">
    <location>
        <begin position="30"/>
        <end position="56"/>
    </location>
</feature>
<keyword evidence="1" id="KW-0472">Membrane</keyword>
<protein>
    <submittedName>
        <fullName evidence="2">Uncharacterized protein</fullName>
    </submittedName>
</protein>
<dbReference type="EMBL" id="FOXF01000002">
    <property type="protein sequence ID" value="SFP01787.1"/>
    <property type="molecule type" value="Genomic_DNA"/>
</dbReference>
<reference evidence="2 3" key="1">
    <citation type="submission" date="2016-10" db="EMBL/GenBank/DDBJ databases">
        <authorList>
            <person name="Varghese N."/>
            <person name="Submissions S."/>
        </authorList>
    </citation>
    <scope>NUCLEOTIDE SEQUENCE [LARGE SCALE GENOMIC DNA]</scope>
    <source>
        <strain evidence="2 3">DSM 1361</strain>
    </source>
</reference>
<dbReference type="RefSeq" id="WP_031578422.1">
    <property type="nucleotide sequence ID" value="NZ_FOXF01000002.1"/>
</dbReference>
<keyword evidence="1" id="KW-0812">Transmembrane</keyword>
<evidence type="ECO:0000256" key="1">
    <source>
        <dbReference type="SAM" id="Phobius"/>
    </source>
</evidence>
<gene>
    <name evidence="2" type="ORF">SAMN02910344_00208</name>
</gene>
<sequence>MYNNDYHNKRSKSVTVSAQVNHDVENVKSWMMGGLIITLATYLVSFLGIFAVVVNFMAMVKVKKMLDDIRAPEFLRLLSFSSIVANIVLQVFGLFMGMFLFKIAVRIGMEPFDMMFSTYELINRALSNLSSIETVIISGLLVVTLGIQGFLLFVWIKLFSFFKNTF</sequence>